<keyword evidence="2 5" id="KW-0812">Transmembrane</keyword>
<gene>
    <name evidence="7" type="ORF">EDS130_LOCUS44575</name>
</gene>
<proteinExistence type="predicted"/>
<dbReference type="PROSITE" id="PS50262">
    <property type="entry name" value="G_PROTEIN_RECEP_F1_2"/>
    <property type="match status" value="1"/>
</dbReference>
<feature type="transmembrane region" description="Helical" evidence="5">
    <location>
        <begin position="65"/>
        <end position="84"/>
    </location>
</feature>
<feature type="transmembrane region" description="Helical" evidence="5">
    <location>
        <begin position="21"/>
        <end position="41"/>
    </location>
</feature>
<dbReference type="OrthoDB" id="9990906at2759"/>
<comment type="subcellular location">
    <subcellularLocation>
        <location evidence="1">Membrane</location>
    </subcellularLocation>
</comment>
<evidence type="ECO:0000256" key="5">
    <source>
        <dbReference type="SAM" id="Phobius"/>
    </source>
</evidence>
<dbReference type="GO" id="GO:0016020">
    <property type="term" value="C:membrane"/>
    <property type="evidence" value="ECO:0007669"/>
    <property type="project" value="UniProtKB-SubCell"/>
</dbReference>
<protein>
    <recommendedName>
        <fullName evidence="6">G-protein coupled receptors family 1 profile domain-containing protein</fullName>
    </recommendedName>
</protein>
<comment type="caution">
    <text evidence="7">The sequence shown here is derived from an EMBL/GenBank/DDBJ whole genome shotgun (WGS) entry which is preliminary data.</text>
</comment>
<evidence type="ECO:0000256" key="4">
    <source>
        <dbReference type="ARBA" id="ARBA00023136"/>
    </source>
</evidence>
<evidence type="ECO:0000256" key="3">
    <source>
        <dbReference type="ARBA" id="ARBA00022989"/>
    </source>
</evidence>
<dbReference type="InterPro" id="IPR017452">
    <property type="entry name" value="GPCR_Rhodpsn_7TM"/>
</dbReference>
<name>A0A815VQ04_ADIRI</name>
<feature type="transmembrane region" description="Helical" evidence="5">
    <location>
        <begin position="226"/>
        <end position="248"/>
    </location>
</feature>
<organism evidence="7 8">
    <name type="scientific">Adineta ricciae</name>
    <name type="common">Rotifer</name>
    <dbReference type="NCBI Taxonomy" id="249248"/>
    <lineage>
        <taxon>Eukaryota</taxon>
        <taxon>Metazoa</taxon>
        <taxon>Spiralia</taxon>
        <taxon>Gnathifera</taxon>
        <taxon>Rotifera</taxon>
        <taxon>Eurotatoria</taxon>
        <taxon>Bdelloidea</taxon>
        <taxon>Adinetida</taxon>
        <taxon>Adinetidae</taxon>
        <taxon>Adineta</taxon>
    </lineage>
</organism>
<feature type="transmembrane region" description="Helical" evidence="5">
    <location>
        <begin position="194"/>
        <end position="214"/>
    </location>
</feature>
<accession>A0A815VQ04</accession>
<feature type="transmembrane region" description="Helical" evidence="5">
    <location>
        <begin position="349"/>
        <end position="375"/>
    </location>
</feature>
<feature type="transmembrane region" description="Helical" evidence="5">
    <location>
        <begin position="405"/>
        <end position="426"/>
    </location>
</feature>
<dbReference type="Gene3D" id="1.20.1070.10">
    <property type="entry name" value="Rhodopsin 7-helix transmembrane proteins"/>
    <property type="match status" value="1"/>
</dbReference>
<dbReference type="EMBL" id="CAJNOJ010000881">
    <property type="protein sequence ID" value="CAF1531048.1"/>
    <property type="molecule type" value="Genomic_DNA"/>
</dbReference>
<keyword evidence="4 5" id="KW-0472">Membrane</keyword>
<dbReference type="AlphaFoldDB" id="A0A815VQ04"/>
<dbReference type="SUPFAM" id="SSF81321">
    <property type="entry name" value="Family A G protein-coupled receptor-like"/>
    <property type="match status" value="1"/>
</dbReference>
<reference evidence="7" key="1">
    <citation type="submission" date="2021-02" db="EMBL/GenBank/DDBJ databases">
        <authorList>
            <person name="Nowell W R."/>
        </authorList>
    </citation>
    <scope>NUCLEOTIDE SEQUENCE</scope>
</reference>
<evidence type="ECO:0000256" key="1">
    <source>
        <dbReference type="ARBA" id="ARBA00004370"/>
    </source>
</evidence>
<sequence length="482" mass="56304">MPQPSQLVIASTYIELLLNHFSLVFLILGTIGFLGNCLIFLHPKVRTNTCSIYLLCSTISDELDLVLNLLPNYLSMCYTYALIFRNIKRNRQRVNITRSIRTNRHGIRAVVVQVLITNFLSIQWIILYSFVITSLQNTINISLEQFIIITFIFRLGYQIFFINSVKSFYIVKTKSSEYNFIRYLTTIQTNLYKIGGPILIIFGILSSILSLIIFMKKNLRKDPCSIYFIAYNIASLIMIYTVILLNTLIYGYNIDPSSYDIHFCRFRLYNLLLLDVLGPSYLILASIDRILITSMNVHIRQCSTIRLAYLTIFLTTIFWLLSTSHTWIFSSITMISPYINVCYFQMDNYYVFISYYSSIVKGILCASLMMIFGLWSIRNVRKSSHIYQMNAVLSRQSKDRQLLRILLNDIIIYFVFNSMLSIVLIYEQIVKSSSESISFNQLRVFYLIVGSFICYIPYCIGFYNNLFVSKKFRNLVKKTFFK</sequence>
<evidence type="ECO:0000259" key="6">
    <source>
        <dbReference type="PROSITE" id="PS50262"/>
    </source>
</evidence>
<dbReference type="Proteomes" id="UP000663852">
    <property type="component" value="Unassembled WGS sequence"/>
</dbReference>
<keyword evidence="3 5" id="KW-1133">Transmembrane helix</keyword>
<evidence type="ECO:0000313" key="8">
    <source>
        <dbReference type="Proteomes" id="UP000663852"/>
    </source>
</evidence>
<feature type="transmembrane region" description="Helical" evidence="5">
    <location>
        <begin position="105"/>
        <end position="126"/>
    </location>
</feature>
<feature type="transmembrane region" description="Helical" evidence="5">
    <location>
        <begin position="446"/>
        <end position="468"/>
    </location>
</feature>
<evidence type="ECO:0000256" key="2">
    <source>
        <dbReference type="ARBA" id="ARBA00022692"/>
    </source>
</evidence>
<feature type="domain" description="G-protein coupled receptors family 1 profile" evidence="6">
    <location>
        <begin position="206"/>
        <end position="458"/>
    </location>
</feature>
<feature type="transmembrane region" description="Helical" evidence="5">
    <location>
        <begin position="307"/>
        <end position="329"/>
    </location>
</feature>
<evidence type="ECO:0000313" key="7">
    <source>
        <dbReference type="EMBL" id="CAF1531048.1"/>
    </source>
</evidence>